<accession>A0A6G1U3L3</accession>
<protein>
    <submittedName>
        <fullName evidence="1">Uncharacterized protein</fullName>
    </submittedName>
</protein>
<evidence type="ECO:0000313" key="1">
    <source>
        <dbReference type="EMBL" id="MQN81745.1"/>
    </source>
</evidence>
<evidence type="ECO:0000313" key="2">
    <source>
        <dbReference type="Proteomes" id="UP000480425"/>
    </source>
</evidence>
<reference evidence="1 2" key="1">
    <citation type="submission" date="2019-09" db="EMBL/GenBank/DDBJ databases">
        <title>Distinct polysaccharide growth profiles of human intestinal Prevotella copri isolates.</title>
        <authorList>
            <person name="Fehlner-Peach H."/>
            <person name="Magnabosco C."/>
            <person name="Raghavan V."/>
            <person name="Scher J.U."/>
            <person name="Tett A."/>
            <person name="Cox L.M."/>
            <person name="Gottsegen C."/>
            <person name="Watters A."/>
            <person name="Wiltshire- Gordon J.D."/>
            <person name="Segata N."/>
            <person name="Bonneau R."/>
            <person name="Littman D.R."/>
        </authorList>
    </citation>
    <scope>NUCLEOTIDE SEQUENCE [LARGE SCALE GENOMIC DNA]</scope>
    <source>
        <strain evidence="2">iA622</strain>
    </source>
</reference>
<proteinExistence type="predicted"/>
<sequence length="106" mass="11838">MASYDGGRNFLFSPDEPVAGLLPRFRCHGIAQQMTDGTFDFVAKPKMKPQSQLIKKLAHGRVSKTKDEAIQLTLKVYCDEGENIAEAIYKEAGIAKDAIVDYQMNR</sequence>
<gene>
    <name evidence="1" type="ORF">F7D73_12470</name>
</gene>
<dbReference type="AlphaFoldDB" id="A0A6G1U3L3"/>
<dbReference type="EMBL" id="VZCB01000092">
    <property type="protein sequence ID" value="MQN81745.1"/>
    <property type="molecule type" value="Genomic_DNA"/>
</dbReference>
<dbReference type="OrthoDB" id="1071904at2"/>
<name>A0A6G1U3L3_9BACT</name>
<organism evidence="1 2">
    <name type="scientific">Segatella copri</name>
    <dbReference type="NCBI Taxonomy" id="165179"/>
    <lineage>
        <taxon>Bacteria</taxon>
        <taxon>Pseudomonadati</taxon>
        <taxon>Bacteroidota</taxon>
        <taxon>Bacteroidia</taxon>
        <taxon>Bacteroidales</taxon>
        <taxon>Prevotellaceae</taxon>
        <taxon>Segatella</taxon>
    </lineage>
</organism>
<dbReference type="Proteomes" id="UP000480425">
    <property type="component" value="Unassembled WGS sequence"/>
</dbReference>
<comment type="caution">
    <text evidence="1">The sequence shown here is derived from an EMBL/GenBank/DDBJ whole genome shotgun (WGS) entry which is preliminary data.</text>
</comment>